<keyword evidence="4" id="KW-1185">Reference proteome</keyword>
<dbReference type="SUPFAM" id="SSF51338">
    <property type="entry name" value="Composite domain of metallo-dependent hydrolases"/>
    <property type="match status" value="1"/>
</dbReference>
<dbReference type="InterPro" id="IPR006680">
    <property type="entry name" value="Amidohydro-rel"/>
</dbReference>
<dbReference type="PIRSF" id="PIRSF038971">
    <property type="entry name" value="PhnM"/>
    <property type="match status" value="1"/>
</dbReference>
<dbReference type="CDD" id="cd01306">
    <property type="entry name" value="PhnM"/>
    <property type="match status" value="1"/>
</dbReference>
<dbReference type="KEGG" id="mam:Mesau_02924"/>
<dbReference type="InterPro" id="IPR032466">
    <property type="entry name" value="Metal_Hydrolase"/>
</dbReference>
<gene>
    <name evidence="3" type="ordered locus">Mesau_02924</name>
</gene>
<dbReference type="NCBIfam" id="TIGR02318">
    <property type="entry name" value="phosphono_phnM"/>
    <property type="match status" value="1"/>
</dbReference>
<feature type="domain" description="Amidohydrolase-related" evidence="2">
    <location>
        <begin position="304"/>
        <end position="389"/>
    </location>
</feature>
<protein>
    <submittedName>
        <fullName evidence="3">Phosphonate metabolism protein PhnM</fullName>
    </submittedName>
</protein>
<dbReference type="SUPFAM" id="SSF51556">
    <property type="entry name" value="Metallo-dependent hydrolases"/>
    <property type="match status" value="1"/>
</dbReference>
<evidence type="ECO:0000256" key="1">
    <source>
        <dbReference type="SAM" id="MobiDB-lite"/>
    </source>
</evidence>
<proteinExistence type="predicted"/>
<dbReference type="NCBIfam" id="NF011984">
    <property type="entry name" value="PRK15446.1-5"/>
    <property type="match status" value="1"/>
</dbReference>
<dbReference type="NCBIfam" id="NF011990">
    <property type="entry name" value="PRK15446.2-6"/>
    <property type="match status" value="1"/>
</dbReference>
<dbReference type="InterPro" id="IPR011059">
    <property type="entry name" value="Metal-dep_hydrolase_composite"/>
</dbReference>
<feature type="compositionally biased region" description="Basic and acidic residues" evidence="1">
    <location>
        <begin position="406"/>
        <end position="419"/>
    </location>
</feature>
<dbReference type="GO" id="GO:0019700">
    <property type="term" value="P:organic phosphonate catabolic process"/>
    <property type="evidence" value="ECO:0007669"/>
    <property type="project" value="InterPro"/>
</dbReference>
<dbReference type="InterPro" id="IPR012696">
    <property type="entry name" value="PhnM"/>
</dbReference>
<name>L0KL12_MESAW</name>
<accession>L0KL12</accession>
<evidence type="ECO:0000313" key="4">
    <source>
        <dbReference type="Proteomes" id="UP000010998"/>
    </source>
</evidence>
<dbReference type="Pfam" id="PF01979">
    <property type="entry name" value="Amidohydro_1"/>
    <property type="match status" value="1"/>
</dbReference>
<evidence type="ECO:0000313" key="3">
    <source>
        <dbReference type="EMBL" id="AGB45305.1"/>
    </source>
</evidence>
<dbReference type="PANTHER" id="PTHR43135:SF3">
    <property type="entry name" value="ALPHA-D-RIBOSE 1-METHYLPHOSPHONATE 5-TRIPHOSPHATE DIPHOSPHATASE"/>
    <property type="match status" value="1"/>
</dbReference>
<dbReference type="Gene3D" id="3.20.20.140">
    <property type="entry name" value="Metal-dependent hydrolases"/>
    <property type="match status" value="1"/>
</dbReference>
<dbReference type="EMBL" id="CP003358">
    <property type="protein sequence ID" value="AGB45305.1"/>
    <property type="molecule type" value="Genomic_DNA"/>
</dbReference>
<dbReference type="AlphaFoldDB" id="L0KL12"/>
<dbReference type="PANTHER" id="PTHR43135">
    <property type="entry name" value="ALPHA-D-RIBOSE 1-METHYLPHOSPHONATE 5-TRIPHOSPHATE DIPHOSPHATASE"/>
    <property type="match status" value="1"/>
</dbReference>
<reference evidence="4" key="1">
    <citation type="submission" date="2012-02" db="EMBL/GenBank/DDBJ databases">
        <title>Complete sequence of Mesorhizobium australicum WSM2073.</title>
        <authorList>
            <person name="Lucas S."/>
            <person name="Han J."/>
            <person name="Lapidus A."/>
            <person name="Cheng J.-F."/>
            <person name="Goodwin L."/>
            <person name="Pitluck S."/>
            <person name="Peters L."/>
            <person name="Gu W."/>
            <person name="Detter J.C."/>
            <person name="Han C."/>
            <person name="Tapia R."/>
            <person name="Land M."/>
            <person name="Hauser L."/>
            <person name="Kyrpides N."/>
            <person name="Ivanova N."/>
            <person name="Pagani I."/>
            <person name="Reeve W.G."/>
            <person name="Howieson J.G."/>
            <person name="Tiwari R.P."/>
            <person name="O'Hara G.W."/>
            <person name="Atkins C.A."/>
            <person name="Ronson C.W."/>
            <person name="Nandasena K.G."/>
            <person name="Woyke T."/>
        </authorList>
    </citation>
    <scope>NUCLEOTIDE SEQUENCE [LARGE SCALE GENOMIC DNA]</scope>
    <source>
        <strain evidence="4">LMG 24608 / HAMBI 3006 / WSM2073</strain>
    </source>
</reference>
<dbReference type="Proteomes" id="UP000010998">
    <property type="component" value="Chromosome"/>
</dbReference>
<dbReference type="Gene3D" id="2.30.40.10">
    <property type="entry name" value="Urease, subunit C, domain 1"/>
    <property type="match status" value="2"/>
</dbReference>
<dbReference type="NCBIfam" id="NF011987">
    <property type="entry name" value="PRK15446.2-3"/>
    <property type="match status" value="1"/>
</dbReference>
<dbReference type="NCBIfam" id="NF011988">
    <property type="entry name" value="PRK15446.2-4"/>
    <property type="match status" value="1"/>
</dbReference>
<dbReference type="InterPro" id="IPR051781">
    <property type="entry name" value="Metallo-dep_Hydrolase"/>
</dbReference>
<dbReference type="HOGENOM" id="CLU_060303_1_0_5"/>
<organism evidence="3 4">
    <name type="scientific">Mesorhizobium australicum (strain HAMBI 3006 / LMG 24608 / WSM2073)</name>
    <dbReference type="NCBI Taxonomy" id="754035"/>
    <lineage>
        <taxon>Bacteria</taxon>
        <taxon>Pseudomonadati</taxon>
        <taxon>Pseudomonadota</taxon>
        <taxon>Alphaproteobacteria</taxon>
        <taxon>Hyphomicrobiales</taxon>
        <taxon>Phyllobacteriaceae</taxon>
        <taxon>Mesorhizobium</taxon>
    </lineage>
</organism>
<feature type="region of interest" description="Disordered" evidence="1">
    <location>
        <begin position="406"/>
        <end position="427"/>
    </location>
</feature>
<dbReference type="eggNOG" id="COG3454">
    <property type="taxonomic scope" value="Bacteria"/>
</dbReference>
<dbReference type="STRING" id="754035.Mesau_02924"/>
<dbReference type="GO" id="GO:0016810">
    <property type="term" value="F:hydrolase activity, acting on carbon-nitrogen (but not peptide) bonds"/>
    <property type="evidence" value="ECO:0007669"/>
    <property type="project" value="InterPro"/>
</dbReference>
<evidence type="ECO:0000259" key="2">
    <source>
        <dbReference type="Pfam" id="PF01979"/>
    </source>
</evidence>
<sequence length="427" mass="45838">MLERTDRAAPHRNQPTKQDLWLSEFEIVLRDRVIANGAVRIEDGLIAEIRDQPVENADFVGGGRLLLPGFIDMHGDMVEREVEPRSGVHVPMEIGIAELDKRLASCGVTTAYAALSFIGNSATAALLRSEEHTSSIIETITGLKDHLLVDHRIHARFEVTFSAAVGVLERLMDAGKLHLISLMDHTPGQGQYRDVELYIARLAKERGMSIADVSEVVGKRMADRNGHGGVLGTLQGLSAFARARGIVLASHDDDTLEKVEFVHGLGTVLSEFPVTLEAAREARRLGMYTAMGAPNALRGESYSGNLSARQAYEAGLLDMLASDYHPASILPAVLGLAKLSDGGLAKAAALTSANPAAALGLTDRGAIEAGLLADLVVADRQPVPRVRATFRAGRMIYGDGTLEPARNRAIEGGRDRPLPADRGQSQD</sequence>